<dbReference type="AlphaFoldDB" id="A0A6I4VSC7"/>
<proteinExistence type="predicted"/>
<sequence length="69" mass="7810">MFKAYLTTHDGTPLPGFVELEESPEAITNYFNKQASLYNVKVVDQDDRIIAKMENGKLVFPNVGIDFTK</sequence>
<dbReference type="EMBL" id="WUUL01000003">
    <property type="protein sequence ID" value="MXQ53145.1"/>
    <property type="molecule type" value="Genomic_DNA"/>
</dbReference>
<accession>A0A6I4VSC7</accession>
<evidence type="ECO:0000313" key="2">
    <source>
        <dbReference type="Proteomes" id="UP000430692"/>
    </source>
</evidence>
<name>A0A6I4VSC7_9BACL</name>
<comment type="caution">
    <text evidence="1">The sequence shown here is derived from an EMBL/GenBank/DDBJ whole genome shotgun (WGS) entry which is preliminary data.</text>
</comment>
<protein>
    <submittedName>
        <fullName evidence="1">Uncharacterized protein</fullName>
    </submittedName>
</protein>
<evidence type="ECO:0000313" key="1">
    <source>
        <dbReference type="EMBL" id="MXQ53145.1"/>
    </source>
</evidence>
<dbReference type="Proteomes" id="UP000430692">
    <property type="component" value="Unassembled WGS sequence"/>
</dbReference>
<gene>
    <name evidence="1" type="ORF">GSM42_05235</name>
</gene>
<keyword evidence="2" id="KW-1185">Reference proteome</keyword>
<organism evidence="1 2">
    <name type="scientific">Shimazuella alba</name>
    <dbReference type="NCBI Taxonomy" id="2690964"/>
    <lineage>
        <taxon>Bacteria</taxon>
        <taxon>Bacillati</taxon>
        <taxon>Bacillota</taxon>
        <taxon>Bacilli</taxon>
        <taxon>Bacillales</taxon>
        <taxon>Thermoactinomycetaceae</taxon>
        <taxon>Shimazuella</taxon>
    </lineage>
</organism>
<dbReference type="RefSeq" id="WP_160800510.1">
    <property type="nucleotide sequence ID" value="NZ_WUUL01000003.1"/>
</dbReference>
<reference evidence="1 2" key="1">
    <citation type="submission" date="2019-12" db="EMBL/GenBank/DDBJ databases">
        <title>Whole-genome analyses of novel actinobacteria.</title>
        <authorList>
            <person name="Sahin N."/>
            <person name="Saygin H."/>
        </authorList>
    </citation>
    <scope>NUCLEOTIDE SEQUENCE [LARGE SCALE GENOMIC DNA]</scope>
    <source>
        <strain evidence="1 2">KC615</strain>
    </source>
</reference>